<evidence type="ECO:0000259" key="12">
    <source>
        <dbReference type="PROSITE" id="PS50089"/>
    </source>
</evidence>
<dbReference type="PROSITE" id="PS51194">
    <property type="entry name" value="HELICASE_CTER"/>
    <property type="match status" value="1"/>
</dbReference>
<evidence type="ECO:0000256" key="11">
    <source>
        <dbReference type="SAM" id="Phobius"/>
    </source>
</evidence>
<dbReference type="SMART" id="SM00184">
    <property type="entry name" value="RING"/>
    <property type="match status" value="1"/>
</dbReference>
<dbReference type="Gene3D" id="3.40.50.300">
    <property type="entry name" value="P-loop containing nucleotide triphosphate hydrolases"/>
    <property type="match status" value="1"/>
</dbReference>
<dbReference type="InterPro" id="IPR001650">
    <property type="entry name" value="Helicase_C-like"/>
</dbReference>
<dbReference type="GO" id="GO:0000724">
    <property type="term" value="P:double-strand break repair via homologous recombination"/>
    <property type="evidence" value="ECO:0007669"/>
    <property type="project" value="TreeGrafter"/>
</dbReference>
<dbReference type="PANTHER" id="PTHR45626">
    <property type="entry name" value="TRANSCRIPTION TERMINATION FACTOR 2-RELATED"/>
    <property type="match status" value="1"/>
</dbReference>
<dbReference type="InterPro" id="IPR018957">
    <property type="entry name" value="Znf_C3HC4_RING-type"/>
</dbReference>
<evidence type="ECO:0000256" key="6">
    <source>
        <dbReference type="ARBA" id="ARBA00022806"/>
    </source>
</evidence>
<feature type="region of interest" description="Disordered" evidence="10">
    <location>
        <begin position="809"/>
        <end position="844"/>
    </location>
</feature>
<feature type="region of interest" description="Disordered" evidence="10">
    <location>
        <begin position="1715"/>
        <end position="1846"/>
    </location>
</feature>
<dbReference type="Gene3D" id="3.40.50.10810">
    <property type="entry name" value="Tandem AAA-ATPase domain"/>
    <property type="match status" value="1"/>
</dbReference>
<keyword evidence="7" id="KW-0862">Zinc</keyword>
<feature type="compositionally biased region" description="Basic and acidic residues" evidence="10">
    <location>
        <begin position="1817"/>
        <end position="1843"/>
    </location>
</feature>
<name>A0AA97PIY4_PYRO3</name>
<dbReference type="SUPFAM" id="SSF52540">
    <property type="entry name" value="P-loop containing nucleoside triphosphate hydrolases"/>
    <property type="match status" value="2"/>
</dbReference>
<evidence type="ECO:0000256" key="9">
    <source>
        <dbReference type="PROSITE-ProRule" id="PRU00175"/>
    </source>
</evidence>
<evidence type="ECO:0000256" key="1">
    <source>
        <dbReference type="ARBA" id="ARBA00007025"/>
    </source>
</evidence>
<evidence type="ECO:0000256" key="4">
    <source>
        <dbReference type="ARBA" id="ARBA00022771"/>
    </source>
</evidence>
<dbReference type="InterPro" id="IPR049730">
    <property type="entry name" value="SNF2/RAD54-like_C"/>
</dbReference>
<dbReference type="Pfam" id="PF01663">
    <property type="entry name" value="Phosphodiest"/>
    <property type="match status" value="1"/>
</dbReference>
<dbReference type="InterPro" id="IPR027417">
    <property type="entry name" value="P-loop_NTPase"/>
</dbReference>
<dbReference type="PROSITE" id="PS00518">
    <property type="entry name" value="ZF_RING_1"/>
    <property type="match status" value="1"/>
</dbReference>
<feature type="region of interest" description="Disordered" evidence="10">
    <location>
        <begin position="75"/>
        <end position="154"/>
    </location>
</feature>
<keyword evidence="8" id="KW-0067">ATP-binding</keyword>
<dbReference type="InterPro" id="IPR001841">
    <property type="entry name" value="Znf_RING"/>
</dbReference>
<feature type="domain" description="Helicase C-terminal" evidence="14">
    <location>
        <begin position="1871"/>
        <end position="2024"/>
    </location>
</feature>
<dbReference type="GO" id="GO:0008270">
    <property type="term" value="F:zinc ion binding"/>
    <property type="evidence" value="ECO:0007669"/>
    <property type="project" value="UniProtKB-KW"/>
</dbReference>
<evidence type="ECO:0000256" key="2">
    <source>
        <dbReference type="ARBA" id="ARBA00022723"/>
    </source>
</evidence>
<sequence length="2047" mass="228482">MPLQKPRPVPAAGGRGNNSFLSPVDYDADARSIHSDQEADSDDDMLLQRARNSRELRAHDRLVFMEEEETDKLVLDARRRTQEKGRRESGLTIPNPLKLIRRYSDTSLRSSAAGDEEDGREKAADKRKQRKSRRKMKKDRLLAEAQHGEDGELMYEMEEGGMKEGSETGDSSEREDSEEVDRVRMKFLEDTKRRRWGCCQWTLINAVIAVVFALLALGAWKLSQKDRSHKQQQYVSNGTALFGPTTIIISLDGFRADFLNRGLTPRLNAFVKEGVSPLYMLPSFPSVTFPNHYTLVTGLYPESHGVVGNTFYDPELKTDFYYTDPGRSLDPKWWGGEPFWATAEKAGIRTAIHMWPGSEAHILGIEPSFLDKYDGKENLSSKVSRILELLDKPGMEDEKANPKDMRPQLIAAYVPNVDADGHTYGPNSTEIRETIKEVDGMMDDIFKGLEQRNLTGLVNVVVVSDHGMATTDRTRLLQLDDLVDLSKVEHIDGWPLVGLRPRKPEDLQSLYDELVRNTKDNPNVDIYLKDVNMPKRYHFSNNDRIAPLWVVPKTGWNVVQREEFDLQEAKTKDLTYHPRGLHGYDNEHPLMRAIFIARGPAFPHAPNSKLEPFQNIEVYNILCDSVGLDPVPNNGTLRLPLKPIGLHSPEAPIPDAADPVTSSTTTESTPTQSVGVDHVPEPTQAGTPGSNNGGGDGKDGASQPKTAKEKLEDLWKWFTGKEIGKDGEPPILTVSRQQAKISPWHHGKGPRQYGDTARHSQSRTRSGEDLQLAVIASLEDDNSMGSISADPEEIQKAKDRLRELQNQRSFMQRNQGSSSRHVKPAEPETSQSPARWAPTASGSTSFQAKTVKNLHRLGGPVAEVKEHVDCIDEDFEDEVNLTEAIVRSLLAPNASFDDVSDRMSKTKERYFLSKRAAEQSFATANGVGSGSYASTLNPASPPKLFVPENGSHGYGSHSSGVDNNRKRTYSTLVNGHAHLKTEPVEGTSKSQRTGRMTTPTRDLNDAFATPSKTNRGQNSDVIDLTGDDDEIYATIQKHVQKSAQSANHSRAFHNPYQRYDPVNNSPYSQTQLVSRPAPSASSTRHVLPTQQRMPGGYVSSDSEDEFRRMNNLPPRSSTRQQPGRPSRNMGSSPPWTNQPNPFGSSAIPSAAQAIPSISRGVANMHRPGTLQGGLFNPWSSASTMVSSAFSGLGNLINQTNNFDYLNLRDSKGNPLPSRLANFLDSDDDYNGTIPPYYSPADDYRKKEEQAIRDMLASIRPDEDLAKGEVDETPEAMKFPLFPHQQLALKWMKNMEMDELKKGGLLADDMGLGKTVSTLSLMVSRPSPDSDVKTNLIIGPVALIKQWEAEIANKLKPDQGMSVYLLHGAHKKPYSELRKFDVVMTTYGTLASEFKRMELYKLQFKKTPEEYAEDIQLQKKCPLLHSKSRFWRIILDEAQCVKNENTQAAKAVSVLRSEHRWCLTGTPMMNGAHELFSLIRFLRIAPYNSATAFKSAFGCLTPKGATNRSMASRTAKAIKQLQVVLKAIMLRREKTSKINGKPILELPPKFEEVVHVVFSEDEASFYRDLETSSQNQINKYIRRGTLRKNYAHALVLLLRLRQAACHPQLNTDVEYTGDPEVSEEHLLGLAKSMSSDVVRRLKEVEAFSCPICMDAVEDPAIVLPCGHALCRECLTQWISNSELRSGDNNSAKCPECRGQIDSKKVVNYGTFKQIHMPELMETNSQEDDEESEEGFDSDSDTAGSETESGDEVDDNGDLKDFIVGDSDQGSDTESLPSQPKPSKGKGKAPMVMDSDDEELSPAERPAKKRKSKIQAKAKKSDGASKKKKRAKEEVKPHQLAELRKDAKRNKASRKRYFDYLDDNWITSAKISKCTQLLSEIRQKGEKTLIFSVFTSLLDLLEVGIRHDLGLRVCRYDGSLGRDARDKAVQDFQFNPNATIMLVSLRAGNAGLNLTAASQVIIMDPFWNPYIEMQAVDRAHRMGQLRSVHVQRLVVKETVEDRIIKLQEQKRTLVEAALNGDEAKNLARLSDQELGYLFGLNQQSGGGGR</sequence>
<dbReference type="Gene3D" id="3.30.1360.180">
    <property type="match status" value="1"/>
</dbReference>
<dbReference type="Pfam" id="PF00176">
    <property type="entry name" value="SNF2-rel_dom"/>
    <property type="match status" value="1"/>
</dbReference>
<feature type="compositionally biased region" description="Basic residues" evidence="10">
    <location>
        <begin position="1805"/>
        <end position="1816"/>
    </location>
</feature>
<dbReference type="SUPFAM" id="SSF57850">
    <property type="entry name" value="RING/U-box"/>
    <property type="match status" value="1"/>
</dbReference>
<dbReference type="EMBL" id="JH793700">
    <property type="protein sequence ID" value="ELQ36287.1"/>
    <property type="molecule type" value="Genomic_DNA"/>
</dbReference>
<feature type="domain" description="Helicase ATP-binding" evidence="13">
    <location>
        <begin position="1294"/>
        <end position="1484"/>
    </location>
</feature>
<keyword evidence="2" id="KW-0479">Metal-binding</keyword>
<feature type="compositionally biased region" description="Polar residues" evidence="10">
    <location>
        <begin position="1113"/>
        <end position="1143"/>
    </location>
</feature>
<dbReference type="InterPro" id="IPR017907">
    <property type="entry name" value="Znf_RING_CS"/>
</dbReference>
<dbReference type="Pfam" id="PF00097">
    <property type="entry name" value="zf-C3HC4"/>
    <property type="match status" value="1"/>
</dbReference>
<dbReference type="SMART" id="SM00487">
    <property type="entry name" value="DEXDc"/>
    <property type="match status" value="1"/>
</dbReference>
<dbReference type="SUPFAM" id="SSF53649">
    <property type="entry name" value="Alkaline phosphatase-like"/>
    <property type="match status" value="1"/>
</dbReference>
<feature type="compositionally biased region" description="Basic residues" evidence="10">
    <location>
        <begin position="127"/>
        <end position="138"/>
    </location>
</feature>
<feature type="domain" description="RING-type" evidence="12">
    <location>
        <begin position="1648"/>
        <end position="1696"/>
    </location>
</feature>
<keyword evidence="11" id="KW-0812">Transmembrane</keyword>
<dbReference type="Proteomes" id="UP000011086">
    <property type="component" value="Unassembled WGS sequence"/>
</dbReference>
<dbReference type="GO" id="GO:0005634">
    <property type="term" value="C:nucleus"/>
    <property type="evidence" value="ECO:0007669"/>
    <property type="project" value="TreeGrafter"/>
</dbReference>
<evidence type="ECO:0000256" key="7">
    <source>
        <dbReference type="ARBA" id="ARBA00022833"/>
    </source>
</evidence>
<dbReference type="CDD" id="cd18793">
    <property type="entry name" value="SF2_C_SNF"/>
    <property type="match status" value="1"/>
</dbReference>
<dbReference type="InterPro" id="IPR014001">
    <property type="entry name" value="Helicase_ATP-bd"/>
</dbReference>
<feature type="compositionally biased region" description="Acidic residues" evidence="10">
    <location>
        <begin position="1723"/>
        <end position="1738"/>
    </location>
</feature>
<feature type="compositionally biased region" description="Polar residues" evidence="10">
    <location>
        <begin position="1010"/>
        <end position="1020"/>
    </location>
</feature>
<dbReference type="PROSITE" id="PS51192">
    <property type="entry name" value="HELICASE_ATP_BIND_1"/>
    <property type="match status" value="1"/>
</dbReference>
<feature type="region of interest" description="Disordered" evidence="10">
    <location>
        <begin position="1054"/>
        <end position="1147"/>
    </location>
</feature>
<protein>
    <submittedName>
        <fullName evidence="15">DNA repair protein RAD5</fullName>
    </submittedName>
</protein>
<keyword evidence="4 9" id="KW-0863">Zinc-finger</keyword>
<feature type="compositionally biased region" description="Polar residues" evidence="10">
    <location>
        <begin position="987"/>
        <end position="1001"/>
    </location>
</feature>
<dbReference type="InterPro" id="IPR038718">
    <property type="entry name" value="SNF2-like_sf"/>
</dbReference>
<dbReference type="InterPro" id="IPR000330">
    <property type="entry name" value="SNF2_N"/>
</dbReference>
<feature type="region of interest" description="Disordered" evidence="10">
    <location>
        <begin position="982"/>
        <end position="1021"/>
    </location>
</feature>
<accession>A0AA97PIY4</accession>
<dbReference type="CDD" id="cd16449">
    <property type="entry name" value="RING-HC"/>
    <property type="match status" value="1"/>
</dbReference>
<keyword evidence="6" id="KW-0347">Helicase</keyword>
<evidence type="ECO:0000259" key="14">
    <source>
        <dbReference type="PROSITE" id="PS51194"/>
    </source>
</evidence>
<evidence type="ECO:0000313" key="15">
    <source>
        <dbReference type="EMBL" id="ELQ36287.1"/>
    </source>
</evidence>
<dbReference type="GO" id="GO:0005737">
    <property type="term" value="C:cytoplasm"/>
    <property type="evidence" value="ECO:0007669"/>
    <property type="project" value="TreeGrafter"/>
</dbReference>
<feature type="region of interest" description="Disordered" evidence="10">
    <location>
        <begin position="738"/>
        <end position="767"/>
    </location>
</feature>
<gene>
    <name evidence="15" type="ORF">OOU_Y34scaffold00666g148</name>
</gene>
<keyword evidence="11" id="KW-1133">Transmembrane helix</keyword>
<dbReference type="InterPro" id="IPR017850">
    <property type="entry name" value="Alkaline_phosphatase_core_sf"/>
</dbReference>
<evidence type="ECO:0000259" key="13">
    <source>
        <dbReference type="PROSITE" id="PS51192"/>
    </source>
</evidence>
<evidence type="ECO:0000256" key="10">
    <source>
        <dbReference type="SAM" id="MobiDB-lite"/>
    </source>
</evidence>
<evidence type="ECO:0000256" key="3">
    <source>
        <dbReference type="ARBA" id="ARBA00022741"/>
    </source>
</evidence>
<feature type="compositionally biased region" description="Basic and acidic residues" evidence="10">
    <location>
        <begin position="139"/>
        <end position="150"/>
    </location>
</feature>
<dbReference type="GO" id="GO:0004386">
    <property type="term" value="F:helicase activity"/>
    <property type="evidence" value="ECO:0007669"/>
    <property type="project" value="UniProtKB-KW"/>
</dbReference>
<proteinExistence type="inferred from homology"/>
<reference evidence="15" key="1">
    <citation type="journal article" date="2012" name="PLoS Genet.">
        <title>Comparative analysis of the genomes of two field isolates of the rice blast fungus Magnaporthe oryzae.</title>
        <authorList>
            <person name="Xue M."/>
            <person name="Yang J."/>
            <person name="Li Z."/>
            <person name="Hu S."/>
            <person name="Yao N."/>
            <person name="Dean R.A."/>
            <person name="Zhao W."/>
            <person name="Shen M."/>
            <person name="Zhang H."/>
            <person name="Li C."/>
            <person name="Liu L."/>
            <person name="Cao L."/>
            <person name="Xu X."/>
            <person name="Xing Y."/>
            <person name="Hsiang T."/>
            <person name="Zhang Z."/>
            <person name="Xu J.R."/>
            <person name="Peng Y.L."/>
        </authorList>
    </citation>
    <scope>NUCLEOTIDE SEQUENCE</scope>
    <source>
        <strain evidence="15">Y34</strain>
    </source>
</reference>
<feature type="compositionally biased region" description="Polar residues" evidence="10">
    <location>
        <begin position="1062"/>
        <end position="1092"/>
    </location>
</feature>
<keyword evidence="3" id="KW-0547">Nucleotide-binding</keyword>
<feature type="region of interest" description="Disordered" evidence="10">
    <location>
        <begin position="161"/>
        <end position="180"/>
    </location>
</feature>
<comment type="similarity">
    <text evidence="1">Belongs to the SNF2/RAD54 helicase family.</text>
</comment>
<dbReference type="GO" id="GO:0005524">
    <property type="term" value="F:ATP binding"/>
    <property type="evidence" value="ECO:0007669"/>
    <property type="project" value="UniProtKB-KW"/>
</dbReference>
<dbReference type="Gene3D" id="3.40.720.10">
    <property type="entry name" value="Alkaline Phosphatase, subunit A"/>
    <property type="match status" value="1"/>
</dbReference>
<feature type="compositionally biased region" description="Polar residues" evidence="10">
    <location>
        <begin position="809"/>
        <end position="819"/>
    </location>
</feature>
<dbReference type="CDD" id="cd16018">
    <property type="entry name" value="Enpp"/>
    <property type="match status" value="1"/>
</dbReference>
<dbReference type="PROSITE" id="PS50089">
    <property type="entry name" value="ZF_RING_2"/>
    <property type="match status" value="1"/>
</dbReference>
<dbReference type="GO" id="GO:0008094">
    <property type="term" value="F:ATP-dependent activity, acting on DNA"/>
    <property type="evidence" value="ECO:0007669"/>
    <property type="project" value="TreeGrafter"/>
</dbReference>
<dbReference type="GO" id="GO:0016787">
    <property type="term" value="F:hydrolase activity"/>
    <property type="evidence" value="ECO:0007669"/>
    <property type="project" value="UniProtKB-KW"/>
</dbReference>
<evidence type="ECO:0000256" key="8">
    <source>
        <dbReference type="ARBA" id="ARBA00022840"/>
    </source>
</evidence>
<keyword evidence="5" id="KW-0378">Hydrolase</keyword>
<dbReference type="InterPro" id="IPR013083">
    <property type="entry name" value="Znf_RING/FYVE/PHD"/>
</dbReference>
<evidence type="ECO:0000256" key="5">
    <source>
        <dbReference type="ARBA" id="ARBA00022801"/>
    </source>
</evidence>
<keyword evidence="11" id="KW-0472">Membrane</keyword>
<feature type="compositionally biased region" description="Basic and acidic residues" evidence="10">
    <location>
        <begin position="75"/>
        <end position="89"/>
    </location>
</feature>
<dbReference type="PANTHER" id="PTHR45626:SF16">
    <property type="entry name" value="ATP-DEPENDENT HELICASE ULS1"/>
    <property type="match status" value="1"/>
</dbReference>
<feature type="transmembrane region" description="Helical" evidence="11">
    <location>
        <begin position="201"/>
        <end position="220"/>
    </location>
</feature>
<dbReference type="CDD" id="cd18008">
    <property type="entry name" value="DEXDc_SHPRH-like"/>
    <property type="match status" value="1"/>
</dbReference>
<feature type="compositionally biased region" description="Low complexity" evidence="10">
    <location>
        <begin position="661"/>
        <end position="673"/>
    </location>
</feature>
<dbReference type="FunFam" id="3.30.1360.180:FF:000003">
    <property type="entry name" value="Type I phosphodiesterase/nucleotide pyrophosphatase family protein"/>
    <property type="match status" value="1"/>
</dbReference>
<dbReference type="InterPro" id="IPR002591">
    <property type="entry name" value="Phosphodiest/P_Trfase"/>
</dbReference>
<organism evidence="15">
    <name type="scientific">Pyricularia oryzae (strain Y34)</name>
    <name type="common">Rice blast fungus</name>
    <name type="synonym">Magnaporthe oryzae</name>
    <dbReference type="NCBI Taxonomy" id="1143189"/>
    <lineage>
        <taxon>Eukaryota</taxon>
        <taxon>Fungi</taxon>
        <taxon>Dikarya</taxon>
        <taxon>Ascomycota</taxon>
        <taxon>Pezizomycotina</taxon>
        <taxon>Sordariomycetes</taxon>
        <taxon>Sordariomycetidae</taxon>
        <taxon>Magnaporthales</taxon>
        <taxon>Pyriculariaceae</taxon>
        <taxon>Pyricularia</taxon>
    </lineage>
</organism>
<feature type="compositionally biased region" description="Basic and acidic residues" evidence="10">
    <location>
        <begin position="28"/>
        <end position="37"/>
    </location>
</feature>
<feature type="region of interest" description="Disordered" evidence="10">
    <location>
        <begin position="1"/>
        <end position="45"/>
    </location>
</feature>
<dbReference type="InterPro" id="IPR050628">
    <property type="entry name" value="SNF2_RAD54_helicase_TF"/>
</dbReference>
<dbReference type="Pfam" id="PF00271">
    <property type="entry name" value="Helicase_C"/>
    <property type="match status" value="1"/>
</dbReference>
<dbReference type="SMART" id="SM00490">
    <property type="entry name" value="HELICc"/>
    <property type="match status" value="1"/>
</dbReference>
<dbReference type="Gene3D" id="3.30.40.10">
    <property type="entry name" value="Zinc/RING finger domain, C3HC4 (zinc finger)"/>
    <property type="match status" value="1"/>
</dbReference>
<feature type="region of interest" description="Disordered" evidence="10">
    <location>
        <begin position="648"/>
        <end position="707"/>
    </location>
</feature>